<evidence type="ECO:0000313" key="13">
    <source>
        <dbReference type="EMBL" id="MDN0074738.1"/>
    </source>
</evidence>
<keyword evidence="6 11" id="KW-0548">Nucleotidyltransferase</keyword>
<comment type="catalytic activity">
    <reaction evidence="10 11">
        <text>nicotinate beta-D-ribonucleotide + ATP + H(+) = deamido-NAD(+) + diphosphate</text>
        <dbReference type="Rhea" id="RHEA:22860"/>
        <dbReference type="ChEBI" id="CHEBI:15378"/>
        <dbReference type="ChEBI" id="CHEBI:30616"/>
        <dbReference type="ChEBI" id="CHEBI:33019"/>
        <dbReference type="ChEBI" id="CHEBI:57502"/>
        <dbReference type="ChEBI" id="CHEBI:58437"/>
        <dbReference type="EC" id="2.7.7.18"/>
    </reaction>
</comment>
<dbReference type="NCBIfam" id="NF000840">
    <property type="entry name" value="PRK00071.1-3"/>
    <property type="match status" value="1"/>
</dbReference>
<evidence type="ECO:0000256" key="8">
    <source>
        <dbReference type="ARBA" id="ARBA00022840"/>
    </source>
</evidence>
<evidence type="ECO:0000256" key="6">
    <source>
        <dbReference type="ARBA" id="ARBA00022695"/>
    </source>
</evidence>
<dbReference type="GO" id="GO:0004515">
    <property type="term" value="F:nicotinate-nucleotide adenylyltransferase activity"/>
    <property type="evidence" value="ECO:0007669"/>
    <property type="project" value="UniProtKB-EC"/>
</dbReference>
<reference evidence="13" key="1">
    <citation type="submission" date="2023-06" db="EMBL/GenBank/DDBJ databases">
        <authorList>
            <person name="Zhang S."/>
        </authorList>
    </citation>
    <scope>NUCLEOTIDE SEQUENCE</scope>
    <source>
        <strain evidence="13">SG2303</strain>
    </source>
</reference>
<gene>
    <name evidence="11 13" type="primary">nadD</name>
    <name evidence="13" type="ORF">QU481_07510</name>
</gene>
<name>A0ABT7XM04_9NEIS</name>
<organism evidence="13 14">
    <name type="scientific">Crenobacter oryzisoli</name>
    <dbReference type="NCBI Taxonomy" id="3056844"/>
    <lineage>
        <taxon>Bacteria</taxon>
        <taxon>Pseudomonadati</taxon>
        <taxon>Pseudomonadota</taxon>
        <taxon>Betaproteobacteria</taxon>
        <taxon>Neisseriales</taxon>
        <taxon>Neisseriaceae</taxon>
        <taxon>Crenobacter</taxon>
    </lineage>
</organism>
<dbReference type="Pfam" id="PF01467">
    <property type="entry name" value="CTP_transf_like"/>
    <property type="match status" value="1"/>
</dbReference>
<dbReference type="Proteomes" id="UP001168540">
    <property type="component" value="Unassembled WGS sequence"/>
</dbReference>
<evidence type="ECO:0000256" key="11">
    <source>
        <dbReference type="HAMAP-Rule" id="MF_00244"/>
    </source>
</evidence>
<dbReference type="Gene3D" id="3.40.50.620">
    <property type="entry name" value="HUPs"/>
    <property type="match status" value="1"/>
</dbReference>
<comment type="pathway">
    <text evidence="2 11">Cofactor biosynthesis; NAD(+) biosynthesis; deamido-NAD(+) from nicotinate D-ribonucleotide: step 1/1.</text>
</comment>
<keyword evidence="8 11" id="KW-0067">ATP-binding</keyword>
<keyword evidence="14" id="KW-1185">Reference proteome</keyword>
<dbReference type="HAMAP" id="MF_00244">
    <property type="entry name" value="NaMN_adenylyltr"/>
    <property type="match status" value="1"/>
</dbReference>
<dbReference type="NCBIfam" id="NF000839">
    <property type="entry name" value="PRK00071.1-1"/>
    <property type="match status" value="1"/>
</dbReference>
<comment type="similarity">
    <text evidence="3 11">Belongs to the NadD family.</text>
</comment>
<dbReference type="NCBIfam" id="TIGR00125">
    <property type="entry name" value="cyt_tran_rel"/>
    <property type="match status" value="1"/>
</dbReference>
<dbReference type="PANTHER" id="PTHR39321">
    <property type="entry name" value="NICOTINATE-NUCLEOTIDE ADENYLYLTRANSFERASE-RELATED"/>
    <property type="match status" value="1"/>
</dbReference>
<evidence type="ECO:0000256" key="7">
    <source>
        <dbReference type="ARBA" id="ARBA00022741"/>
    </source>
</evidence>
<dbReference type="SUPFAM" id="SSF52374">
    <property type="entry name" value="Nucleotidylyl transferase"/>
    <property type="match status" value="1"/>
</dbReference>
<keyword evidence="9 11" id="KW-0520">NAD</keyword>
<evidence type="ECO:0000259" key="12">
    <source>
        <dbReference type="Pfam" id="PF01467"/>
    </source>
</evidence>
<dbReference type="InterPro" id="IPR005248">
    <property type="entry name" value="NadD/NMNAT"/>
</dbReference>
<evidence type="ECO:0000313" key="14">
    <source>
        <dbReference type="Proteomes" id="UP001168540"/>
    </source>
</evidence>
<evidence type="ECO:0000256" key="2">
    <source>
        <dbReference type="ARBA" id="ARBA00005019"/>
    </source>
</evidence>
<feature type="domain" description="Cytidyltransferase-like" evidence="12">
    <location>
        <begin position="7"/>
        <end position="186"/>
    </location>
</feature>
<keyword evidence="5 11" id="KW-0808">Transferase</keyword>
<sequence length="212" mass="23072">MSRGIGLFGGTFDPIHTAHLRLARALRDELDLAEVRLIPAGNPYHRSEQPGADAAHRLAMVEAAIAGEPRLVADDREVRRDRPAYTVETLEELRAELGSTVPLWLLIGGDSLATLDRWQRWEELFKLANLAVALRPGFSADALPPAVAQHWQARQVSDFPNQAASGTIRALTLPPVDVSATAIRTRLQAGGPADGQVPDAVLAYIARHGLYR</sequence>
<dbReference type="PANTHER" id="PTHR39321:SF3">
    <property type="entry name" value="PHOSPHOPANTETHEINE ADENYLYLTRANSFERASE"/>
    <property type="match status" value="1"/>
</dbReference>
<evidence type="ECO:0000256" key="10">
    <source>
        <dbReference type="ARBA" id="ARBA00048721"/>
    </source>
</evidence>
<dbReference type="InterPro" id="IPR014729">
    <property type="entry name" value="Rossmann-like_a/b/a_fold"/>
</dbReference>
<proteinExistence type="inferred from homology"/>
<evidence type="ECO:0000256" key="9">
    <source>
        <dbReference type="ARBA" id="ARBA00023027"/>
    </source>
</evidence>
<keyword evidence="4 11" id="KW-0662">Pyridine nucleotide biosynthesis</keyword>
<dbReference type="EMBL" id="JAUEDK010000009">
    <property type="protein sequence ID" value="MDN0074738.1"/>
    <property type="molecule type" value="Genomic_DNA"/>
</dbReference>
<dbReference type="CDD" id="cd02165">
    <property type="entry name" value="NMNAT"/>
    <property type="match status" value="1"/>
</dbReference>
<dbReference type="EC" id="2.7.7.18" evidence="11"/>
<evidence type="ECO:0000256" key="5">
    <source>
        <dbReference type="ARBA" id="ARBA00022679"/>
    </source>
</evidence>
<dbReference type="RefSeq" id="WP_289829312.1">
    <property type="nucleotide sequence ID" value="NZ_JAUEDK010000009.1"/>
</dbReference>
<keyword evidence="7 11" id="KW-0547">Nucleotide-binding</keyword>
<dbReference type="NCBIfam" id="TIGR00482">
    <property type="entry name" value="nicotinate (nicotinamide) nucleotide adenylyltransferase"/>
    <property type="match status" value="1"/>
</dbReference>
<comment type="function">
    <text evidence="1 11">Catalyzes the reversible adenylation of nicotinate mononucleotide (NaMN) to nicotinic acid adenine dinucleotide (NaAD).</text>
</comment>
<evidence type="ECO:0000256" key="3">
    <source>
        <dbReference type="ARBA" id="ARBA00009014"/>
    </source>
</evidence>
<accession>A0ABT7XM04</accession>
<dbReference type="InterPro" id="IPR004821">
    <property type="entry name" value="Cyt_trans-like"/>
</dbReference>
<evidence type="ECO:0000256" key="1">
    <source>
        <dbReference type="ARBA" id="ARBA00002324"/>
    </source>
</evidence>
<protein>
    <recommendedName>
        <fullName evidence="11">Probable nicotinate-nucleotide adenylyltransferase</fullName>
        <ecNumber evidence="11">2.7.7.18</ecNumber>
    </recommendedName>
    <alternativeName>
        <fullName evidence="11">Deamido-NAD(+) diphosphorylase</fullName>
    </alternativeName>
    <alternativeName>
        <fullName evidence="11">Deamido-NAD(+) pyrophosphorylase</fullName>
    </alternativeName>
    <alternativeName>
        <fullName evidence="11">Nicotinate mononucleotide adenylyltransferase</fullName>
        <shortName evidence="11">NaMN adenylyltransferase</shortName>
    </alternativeName>
</protein>
<evidence type="ECO:0000256" key="4">
    <source>
        <dbReference type="ARBA" id="ARBA00022642"/>
    </source>
</evidence>
<comment type="caution">
    <text evidence="13">The sequence shown here is derived from an EMBL/GenBank/DDBJ whole genome shotgun (WGS) entry which is preliminary data.</text>
</comment>